<dbReference type="InterPro" id="IPR017871">
    <property type="entry name" value="ABC_transporter-like_CS"/>
</dbReference>
<keyword evidence="3" id="KW-0547">Nucleotide-binding</keyword>
<dbReference type="Gene3D" id="3.40.50.300">
    <property type="entry name" value="P-loop containing nucleotide triphosphate hydrolases"/>
    <property type="match status" value="1"/>
</dbReference>
<reference evidence="6" key="1">
    <citation type="submission" date="2020-05" db="EMBL/GenBank/DDBJ databases">
        <authorList>
            <person name="Chiriac C."/>
            <person name="Salcher M."/>
            <person name="Ghai R."/>
            <person name="Kavagutti S V."/>
        </authorList>
    </citation>
    <scope>NUCLEOTIDE SEQUENCE</scope>
</reference>
<evidence type="ECO:0000256" key="2">
    <source>
        <dbReference type="ARBA" id="ARBA00022448"/>
    </source>
</evidence>
<dbReference type="PROSITE" id="PS00211">
    <property type="entry name" value="ABC_TRANSPORTER_1"/>
    <property type="match status" value="1"/>
</dbReference>
<protein>
    <submittedName>
        <fullName evidence="6">Unannotated protein</fullName>
    </submittedName>
</protein>
<keyword evidence="2" id="KW-0813">Transport</keyword>
<gene>
    <name evidence="6" type="ORF">UFOPK1493_02712</name>
</gene>
<dbReference type="InterPro" id="IPR027417">
    <property type="entry name" value="P-loop_NTPase"/>
</dbReference>
<organism evidence="6">
    <name type="scientific">freshwater metagenome</name>
    <dbReference type="NCBI Taxonomy" id="449393"/>
    <lineage>
        <taxon>unclassified sequences</taxon>
        <taxon>metagenomes</taxon>
        <taxon>ecological metagenomes</taxon>
    </lineage>
</organism>
<dbReference type="InterPro" id="IPR003593">
    <property type="entry name" value="AAA+_ATPase"/>
</dbReference>
<evidence type="ECO:0000256" key="1">
    <source>
        <dbReference type="ARBA" id="ARBA00005417"/>
    </source>
</evidence>
<sequence length="243" mass="26396">MTSVPPVRTVRCMLELREIHRRFGDVQALYDVSLTVSPGRAVGFVGRNGAGKTTAMRVALGLVEPDAGEVRWDGRPITAADRLRIGYMPEERGLYPGMSALDQLVHLARLAGWSRADAAARATALLDQLELAGRATQKVEELSLGNQQRVQLAAALVHDPDVLVLDEPFSGLDPIGVDVLSATLAERLRDGVGLLFSSHQLELVERLCDEVVVIDGGRIADRFVVDQVDPGTLGDRFREVIGR</sequence>
<proteinExistence type="inferred from homology"/>
<dbReference type="Pfam" id="PF00005">
    <property type="entry name" value="ABC_tran"/>
    <property type="match status" value="1"/>
</dbReference>
<evidence type="ECO:0000256" key="3">
    <source>
        <dbReference type="ARBA" id="ARBA00022741"/>
    </source>
</evidence>
<keyword evidence="4" id="KW-0067">ATP-binding</keyword>
<dbReference type="GO" id="GO:0005524">
    <property type="term" value="F:ATP binding"/>
    <property type="evidence" value="ECO:0007669"/>
    <property type="project" value="UniProtKB-KW"/>
</dbReference>
<dbReference type="PROSITE" id="PS50893">
    <property type="entry name" value="ABC_TRANSPORTER_2"/>
    <property type="match status" value="1"/>
</dbReference>
<dbReference type="PANTHER" id="PTHR43335:SF2">
    <property type="entry name" value="ABC TRANSPORTER, ATP-BINDING PROTEIN"/>
    <property type="match status" value="1"/>
</dbReference>
<feature type="domain" description="ABC transporter" evidence="5">
    <location>
        <begin position="14"/>
        <end position="241"/>
    </location>
</feature>
<dbReference type="GO" id="GO:0016887">
    <property type="term" value="F:ATP hydrolysis activity"/>
    <property type="evidence" value="ECO:0007669"/>
    <property type="project" value="InterPro"/>
</dbReference>
<dbReference type="SUPFAM" id="SSF52540">
    <property type="entry name" value="P-loop containing nucleoside triphosphate hydrolases"/>
    <property type="match status" value="1"/>
</dbReference>
<dbReference type="AlphaFoldDB" id="A0A6J6EHD5"/>
<name>A0A6J6EHD5_9ZZZZ</name>
<accession>A0A6J6EHD5</accession>
<evidence type="ECO:0000256" key="4">
    <source>
        <dbReference type="ARBA" id="ARBA00022840"/>
    </source>
</evidence>
<comment type="similarity">
    <text evidence="1">Belongs to the ABC transporter superfamily.</text>
</comment>
<evidence type="ECO:0000313" key="6">
    <source>
        <dbReference type="EMBL" id="CAB4575980.1"/>
    </source>
</evidence>
<dbReference type="EMBL" id="CAEZSR010000121">
    <property type="protein sequence ID" value="CAB4575980.1"/>
    <property type="molecule type" value="Genomic_DNA"/>
</dbReference>
<dbReference type="InterPro" id="IPR003439">
    <property type="entry name" value="ABC_transporter-like_ATP-bd"/>
</dbReference>
<dbReference type="PANTHER" id="PTHR43335">
    <property type="entry name" value="ABC TRANSPORTER, ATP-BINDING PROTEIN"/>
    <property type="match status" value="1"/>
</dbReference>
<evidence type="ECO:0000259" key="5">
    <source>
        <dbReference type="PROSITE" id="PS50893"/>
    </source>
</evidence>
<dbReference type="SMART" id="SM00382">
    <property type="entry name" value="AAA"/>
    <property type="match status" value="1"/>
</dbReference>